<dbReference type="PANTHER" id="PTHR13152">
    <property type="entry name" value="TFIIH, POLYPEPTIDE 4"/>
    <property type="match status" value="1"/>
</dbReference>
<feature type="compositionally biased region" description="Polar residues" evidence="2">
    <location>
        <begin position="616"/>
        <end position="625"/>
    </location>
</feature>
<feature type="compositionally biased region" description="Low complexity" evidence="2">
    <location>
        <begin position="228"/>
        <end position="267"/>
    </location>
</feature>
<organism evidence="3 4">
    <name type="scientific">Cystoisospora suis</name>
    <dbReference type="NCBI Taxonomy" id="483139"/>
    <lineage>
        <taxon>Eukaryota</taxon>
        <taxon>Sar</taxon>
        <taxon>Alveolata</taxon>
        <taxon>Apicomplexa</taxon>
        <taxon>Conoidasida</taxon>
        <taxon>Coccidia</taxon>
        <taxon>Eucoccidiorida</taxon>
        <taxon>Eimeriorina</taxon>
        <taxon>Sarcocystidae</taxon>
        <taxon>Cystoisospora</taxon>
    </lineage>
</organism>
<feature type="compositionally biased region" description="Gly residues" evidence="2">
    <location>
        <begin position="9"/>
        <end position="18"/>
    </location>
</feature>
<sequence>MAISRIEGARGGGGGVGHHQGDGGRGGDRPGEGGGVRTPGVPIGSENSLAAGRGKTLLPSGRIPGGGGGLGGGLRSPPLATSLAGGGALGHRGPSSYVENMGLYEYIFTLPASIPHYLFSYSPSCIACFSSLCELDQLILLRLLFLQQFVSERAMRLWIGPGSVADLRRSLHRLVSPCHMLVSSNQKDLSSSTASKTNHVSSSSSLGNTSSAGTGDTRGGPGGHTGRDMSNPSSSASSSLPNSYMNGSNSSSSSSLPSPSTSSSSSSAAGAREAGGVHTPGNAGGGGGEGKGGATSSSSSSSDATGQSHRQYDHSTATTTSSSSSKAPASSSPGPSSHSGGGVLTATTQYAVATPLKQTLLQLILGGPANPPVDFLEAAETLETSLSSLRFPTKADLISHSRRQWDAVLRFIVEGERSITIAGGVGGGGVIIPGIEGDEEALSGAGGKKRKKNDHKGGSSSVPGFCEDLVKVLTRRRLLCRKTRSRRTTSSGAGGQMASHSGLLSLPSASLPSSSNLSLQSSSFLSSHLSSSSSLGVLSPTPSTTTTPATPSESHSTAVMSREAFSWILKDLKSQVISLVVEFLFLLDGGLLSNVAHDANLRHSSSSSSHSSSSSRANQESTSVHLPTDHNDASSLPGPGVSRDLAQINSKARGYGGGKAGSRMDGGGEDAGEGRAISSASRIEVATREVQDVLLLILTIGQSAVGQPICLQRLSSSQRRFVIFGLNIGLLFASSSSSSSSSPQESNYVWTAPYALLLRPDRTSHYGGSACTVGTSPSPTTGATTTASSTSPSANSTSSASAGTAGPSNTASTGHPMSSTTSTASAVAAGTTGGVGGMLHAHESGSGSFMVRGVGGGEGESLAMMDMTFFPYVREDDEDDETRRRMAKKIGGRMDTSTPASESSTSTLLLSSPGIGSSAFSVMGMEAGMVVQSNFKVYVYTASALQMSVLSHLCELQARLPNLIVGVLTRASVLAAYKSGITADQIIRFLEAHAHPVVVERKLRSNAPLLPENVTIQLRMWEAERMRLSLYPSVLLKKWDQEFMPELFQRSVRWAVGKNFAIYFTPWPEDPNGEEFREWMKKEKYLAIHADYKPEMVEKIREIRDSIIKQQAGKF</sequence>
<dbReference type="Proteomes" id="UP000221165">
    <property type="component" value="Unassembled WGS sequence"/>
</dbReference>
<evidence type="ECO:0000313" key="4">
    <source>
        <dbReference type="Proteomes" id="UP000221165"/>
    </source>
</evidence>
<dbReference type="OrthoDB" id="364513at2759"/>
<proteinExistence type="inferred from homology"/>
<dbReference type="GO" id="GO:0005675">
    <property type="term" value="C:transcription factor TFIIH holo complex"/>
    <property type="evidence" value="ECO:0007669"/>
    <property type="project" value="TreeGrafter"/>
</dbReference>
<dbReference type="GeneID" id="94432085"/>
<dbReference type="PANTHER" id="PTHR13152:SF0">
    <property type="entry name" value="GENERAL TRANSCRIPTION FACTOR IIH SUBUNIT 4"/>
    <property type="match status" value="1"/>
</dbReference>
<comment type="caution">
    <text evidence="3">The sequence shown here is derived from an EMBL/GenBank/DDBJ whole genome shotgun (WGS) entry which is preliminary data.</text>
</comment>
<feature type="compositionally biased region" description="Low complexity" evidence="2">
    <location>
        <begin position="201"/>
        <end position="215"/>
    </location>
</feature>
<reference evidence="3 4" key="1">
    <citation type="journal article" date="2017" name="Int. J. Parasitol.">
        <title>The genome of the protozoan parasite Cystoisospora suis and a reverse vaccinology approach to identify vaccine candidates.</title>
        <authorList>
            <person name="Palmieri N."/>
            <person name="Shrestha A."/>
            <person name="Ruttkowski B."/>
            <person name="Beck T."/>
            <person name="Vogl C."/>
            <person name="Tomley F."/>
            <person name="Blake D.P."/>
            <person name="Joachim A."/>
        </authorList>
    </citation>
    <scope>NUCLEOTIDE SEQUENCE [LARGE SCALE GENOMIC DNA]</scope>
    <source>
        <strain evidence="3 4">Wien I</strain>
    </source>
</reference>
<feature type="compositionally biased region" description="Gly residues" evidence="2">
    <location>
        <begin position="282"/>
        <end position="293"/>
    </location>
</feature>
<evidence type="ECO:0000256" key="1">
    <source>
        <dbReference type="RuleBase" id="RU364024"/>
    </source>
</evidence>
<dbReference type="VEuPathDB" id="ToxoDB:CSUI_008749"/>
<feature type="compositionally biased region" description="Low complexity" evidence="2">
    <location>
        <begin position="294"/>
        <end position="308"/>
    </location>
</feature>
<evidence type="ECO:0000256" key="2">
    <source>
        <dbReference type="SAM" id="MobiDB-lite"/>
    </source>
</evidence>
<gene>
    <name evidence="3" type="ORF">CSUI_008749</name>
</gene>
<feature type="region of interest" description="Disordered" evidence="2">
    <location>
        <begin position="768"/>
        <end position="825"/>
    </location>
</feature>
<feature type="region of interest" description="Disordered" evidence="2">
    <location>
        <begin position="1"/>
        <end position="48"/>
    </location>
</feature>
<feature type="region of interest" description="Disordered" evidence="2">
    <location>
        <begin position="441"/>
        <end position="461"/>
    </location>
</feature>
<dbReference type="EMBL" id="MIGC01004992">
    <property type="protein sequence ID" value="PHJ17427.1"/>
    <property type="molecule type" value="Genomic_DNA"/>
</dbReference>
<dbReference type="GO" id="GO:0000439">
    <property type="term" value="C:transcription factor TFIIH core complex"/>
    <property type="evidence" value="ECO:0007669"/>
    <property type="project" value="InterPro"/>
</dbReference>
<dbReference type="InterPro" id="IPR004598">
    <property type="entry name" value="TFIIH_p52/Tfb2"/>
</dbReference>
<feature type="compositionally biased region" description="Low complexity" evidence="2">
    <location>
        <begin position="603"/>
        <end position="615"/>
    </location>
</feature>
<name>A0A2C6KIN9_9APIC</name>
<keyword evidence="1" id="KW-0234">DNA repair</keyword>
<feature type="compositionally biased region" description="Low complexity" evidence="2">
    <location>
        <begin position="774"/>
        <end position="825"/>
    </location>
</feature>
<feature type="compositionally biased region" description="Low complexity" evidence="2">
    <location>
        <begin position="315"/>
        <end position="338"/>
    </location>
</feature>
<dbReference type="AlphaFoldDB" id="A0A2C6KIN9"/>
<feature type="compositionally biased region" description="Basic and acidic residues" evidence="2">
    <location>
        <begin position="19"/>
        <end position="31"/>
    </location>
</feature>
<comment type="subcellular location">
    <subcellularLocation>
        <location evidence="1">Nucleus</location>
    </subcellularLocation>
</comment>
<dbReference type="GO" id="GO:0006289">
    <property type="term" value="P:nucleotide-excision repair"/>
    <property type="evidence" value="ECO:0007669"/>
    <property type="project" value="InterPro"/>
</dbReference>
<dbReference type="GO" id="GO:0001671">
    <property type="term" value="F:ATPase activator activity"/>
    <property type="evidence" value="ECO:0007669"/>
    <property type="project" value="InterPro"/>
</dbReference>
<dbReference type="RefSeq" id="XP_067919148.1">
    <property type="nucleotide sequence ID" value="XM_068068874.1"/>
</dbReference>
<keyword evidence="4" id="KW-1185">Reference proteome</keyword>
<accession>A0A2C6KIN9</accession>
<feature type="region of interest" description="Disordered" evidence="2">
    <location>
        <begin position="532"/>
        <end position="556"/>
    </location>
</feature>
<dbReference type="GO" id="GO:0003690">
    <property type="term" value="F:double-stranded DNA binding"/>
    <property type="evidence" value="ECO:0007669"/>
    <property type="project" value="TreeGrafter"/>
</dbReference>
<feature type="compositionally biased region" description="Low complexity" evidence="2">
    <location>
        <begin position="896"/>
        <end position="909"/>
    </location>
</feature>
<feature type="region of interest" description="Disordered" evidence="2">
    <location>
        <begin position="186"/>
        <end position="342"/>
    </location>
</feature>
<evidence type="ECO:0000313" key="3">
    <source>
        <dbReference type="EMBL" id="PHJ17427.1"/>
    </source>
</evidence>
<comment type="function">
    <text evidence="1">Component of the general transcription and DNA repair factor IIH (TFIIH) core complex which is involved in general and transcription-coupled nucleotide excision repair (NER) of damaged DNA.</text>
</comment>
<feature type="region of interest" description="Disordered" evidence="2">
    <location>
        <begin position="890"/>
        <end position="909"/>
    </location>
</feature>
<keyword evidence="1" id="KW-0805">Transcription regulation</keyword>
<keyword evidence="1" id="KW-0227">DNA damage</keyword>
<feature type="compositionally biased region" description="Polar residues" evidence="2">
    <location>
        <begin position="186"/>
        <end position="200"/>
    </location>
</feature>
<feature type="region of interest" description="Disordered" evidence="2">
    <location>
        <begin position="601"/>
        <end position="677"/>
    </location>
</feature>
<protein>
    <recommendedName>
        <fullName evidence="1">General transcription factor IIH subunit 4</fullName>
    </recommendedName>
</protein>
<comment type="similarity">
    <text evidence="1">Belongs to the TFB2 family.</text>
</comment>
<keyword evidence="1" id="KW-0804">Transcription</keyword>
<keyword evidence="1" id="KW-0539">Nucleus</keyword>
<dbReference type="Pfam" id="PF03849">
    <property type="entry name" value="Tfb2"/>
    <property type="match status" value="1"/>
</dbReference>